<protein>
    <recommendedName>
        <fullName evidence="4">DUF4251 domain-containing protein</fullName>
    </recommendedName>
</protein>
<sequence length="162" mass="17590">MKKYILTIALFAISYLGFSQTTPTAQLRVADRTTAFGQNLPAGTQIYVVSDRTLWQAKIGIPSALSIDTALAALTAASPIDYLVKINSNVSYFVQSFEAAATPGTYTLTYLPLLPTTSITVMMNGAALRPTTDYTSSEKVLTIISAQSEYDKFVVSYTYTNN</sequence>
<dbReference type="EMBL" id="RYDJ01000025">
    <property type="protein sequence ID" value="RTZ01579.1"/>
    <property type="molecule type" value="Genomic_DNA"/>
</dbReference>
<gene>
    <name evidence="2" type="ORF">EKL98_14910</name>
</gene>
<accession>A0A3S0Q5M2</accession>
<dbReference type="AlphaFoldDB" id="A0A3S0Q5M2"/>
<evidence type="ECO:0008006" key="4">
    <source>
        <dbReference type="Google" id="ProtNLM"/>
    </source>
</evidence>
<proteinExistence type="predicted"/>
<feature type="signal peptide" evidence="1">
    <location>
        <begin position="1"/>
        <end position="21"/>
    </location>
</feature>
<comment type="caution">
    <text evidence="2">The sequence shown here is derived from an EMBL/GenBank/DDBJ whole genome shotgun (WGS) entry which is preliminary data.</text>
</comment>
<dbReference type="Proteomes" id="UP000280825">
    <property type="component" value="Unassembled WGS sequence"/>
</dbReference>
<keyword evidence="3" id="KW-1185">Reference proteome</keyword>
<reference evidence="2 3" key="1">
    <citation type="submission" date="2018-12" db="EMBL/GenBank/DDBJ databases">
        <title>Flavobacterium sp. nov., isolated from glacier ice.</title>
        <authorList>
            <person name="Liu Q."/>
            <person name="Xin Y.-H."/>
        </authorList>
    </citation>
    <scope>NUCLEOTIDE SEQUENCE [LARGE SCALE GENOMIC DNA]</scope>
    <source>
        <strain evidence="2 3">RB1N8</strain>
    </source>
</reference>
<organism evidence="2 3">
    <name type="scientific">Flavobacterium bomense</name>
    <dbReference type="NCBI Taxonomy" id="2497483"/>
    <lineage>
        <taxon>Bacteria</taxon>
        <taxon>Pseudomonadati</taxon>
        <taxon>Bacteroidota</taxon>
        <taxon>Flavobacteriia</taxon>
        <taxon>Flavobacteriales</taxon>
        <taxon>Flavobacteriaceae</taxon>
        <taxon>Flavobacterium</taxon>
    </lineage>
</organism>
<keyword evidence="1" id="KW-0732">Signal</keyword>
<evidence type="ECO:0000313" key="3">
    <source>
        <dbReference type="Proteomes" id="UP000280825"/>
    </source>
</evidence>
<dbReference type="RefSeq" id="WP_126462698.1">
    <property type="nucleotide sequence ID" value="NZ_RYDJ01000025.1"/>
</dbReference>
<feature type="chain" id="PRO_5018543238" description="DUF4251 domain-containing protein" evidence="1">
    <location>
        <begin position="22"/>
        <end position="162"/>
    </location>
</feature>
<evidence type="ECO:0000313" key="2">
    <source>
        <dbReference type="EMBL" id="RTZ01579.1"/>
    </source>
</evidence>
<name>A0A3S0Q5M2_9FLAO</name>
<evidence type="ECO:0000256" key="1">
    <source>
        <dbReference type="SAM" id="SignalP"/>
    </source>
</evidence>